<proteinExistence type="predicted"/>
<dbReference type="STRING" id="638301.HMPREF0444_0432"/>
<evidence type="ECO:0000256" key="1">
    <source>
        <dbReference type="SAM" id="MobiDB-lite"/>
    </source>
</evidence>
<sequence length="123" mass="12723">MGDVNSTTSVKLIYKKVGCFVNKPSLPNTRTSTGLVTLGAGILVLGAAYALLKSNKGKKLVTILFVIGAGSILVGSVDASQVILNGETKVVSISQEETTEETTTEQTESEEVVTIKPGTPAPA</sequence>
<dbReference type="HOGENOM" id="CLU_2012011_0_0_9"/>
<keyword evidence="2" id="KW-0812">Transmembrane</keyword>
<evidence type="ECO:0000256" key="2">
    <source>
        <dbReference type="SAM" id="Phobius"/>
    </source>
</evidence>
<feature type="transmembrane region" description="Helical" evidence="2">
    <location>
        <begin position="33"/>
        <end position="52"/>
    </location>
</feature>
<gene>
    <name evidence="3" type="ORF">HMPREF0444_0432</name>
</gene>
<dbReference type="AlphaFoldDB" id="C8NET7"/>
<dbReference type="EMBL" id="ACKZ01000010">
    <property type="protein sequence ID" value="EEW37844.1"/>
    <property type="molecule type" value="Genomic_DNA"/>
</dbReference>
<feature type="region of interest" description="Disordered" evidence="1">
    <location>
        <begin position="94"/>
        <end position="123"/>
    </location>
</feature>
<feature type="transmembrane region" description="Helical" evidence="2">
    <location>
        <begin position="59"/>
        <end position="77"/>
    </location>
</feature>
<dbReference type="GeneID" id="78413235"/>
<feature type="compositionally biased region" description="Acidic residues" evidence="1">
    <location>
        <begin position="97"/>
        <end position="111"/>
    </location>
</feature>
<comment type="caution">
    <text evidence="3">The sequence shown here is derived from an EMBL/GenBank/DDBJ whole genome shotgun (WGS) entry which is preliminary data.</text>
</comment>
<keyword evidence="4" id="KW-1185">Reference proteome</keyword>
<accession>C8NET7</accession>
<dbReference type="Proteomes" id="UP000005926">
    <property type="component" value="Unassembled WGS sequence"/>
</dbReference>
<dbReference type="RefSeq" id="WP_005605532.1">
    <property type="nucleotide sequence ID" value="NZ_CP102283.1"/>
</dbReference>
<evidence type="ECO:0000313" key="4">
    <source>
        <dbReference type="Proteomes" id="UP000005926"/>
    </source>
</evidence>
<name>C8NET7_9LACT</name>
<reference evidence="3 4" key="1">
    <citation type="submission" date="2009-08" db="EMBL/GenBank/DDBJ databases">
        <authorList>
            <person name="Muzny D."/>
            <person name="Qin X."/>
            <person name="Deng J."/>
            <person name="Jiang H."/>
            <person name="Liu Y."/>
            <person name="Qu J."/>
            <person name="Song X.-Z."/>
            <person name="Zhang L."/>
            <person name="Thornton R."/>
            <person name="Coyle M."/>
            <person name="Francisco L."/>
            <person name="Jackson L."/>
            <person name="Javaid M."/>
            <person name="Korchina V."/>
            <person name="Kovar C."/>
            <person name="Mata R."/>
            <person name="Mathew T."/>
            <person name="Ngo R."/>
            <person name="Nguyen L."/>
            <person name="Nguyen N."/>
            <person name="Okwuonu G."/>
            <person name="Ongeri F."/>
            <person name="Pham C."/>
            <person name="Simmons D."/>
            <person name="Wilczek-Boney K."/>
            <person name="Hale W."/>
            <person name="Jakkamsetti A."/>
            <person name="Pham P."/>
            <person name="Ruth R."/>
            <person name="San Lucas F."/>
            <person name="Warren J."/>
            <person name="Zhang J."/>
            <person name="Zhao Z."/>
            <person name="Zhou C."/>
            <person name="Zhu D."/>
            <person name="Lee S."/>
            <person name="Bess C."/>
            <person name="Blankenburg K."/>
            <person name="Forbes L."/>
            <person name="Fu Q."/>
            <person name="Gubbala S."/>
            <person name="Hirani K."/>
            <person name="Jayaseelan J.C."/>
            <person name="Lara F."/>
            <person name="Munidasa M."/>
            <person name="Palculict T."/>
            <person name="Patil S."/>
            <person name="Pu L.-L."/>
            <person name="Saada N."/>
            <person name="Tang L."/>
            <person name="Weissenberger G."/>
            <person name="Zhu Y."/>
            <person name="Hemphill L."/>
            <person name="Shang Y."/>
            <person name="Youmans B."/>
            <person name="Ayvaz T."/>
            <person name="Ross M."/>
            <person name="Santibanez J."/>
            <person name="Aqrawi P."/>
            <person name="Gross S."/>
            <person name="Joshi V."/>
            <person name="Fowler G."/>
            <person name="Nazareth L."/>
            <person name="Reid J."/>
            <person name="Worley K."/>
            <person name="Petrosino J."/>
            <person name="Highlander S."/>
            <person name="Gibbs R."/>
        </authorList>
    </citation>
    <scope>NUCLEOTIDE SEQUENCE [LARGE SCALE GENOMIC DNA]</scope>
    <source>
        <strain evidence="3 4">ATCC 49175</strain>
    </source>
</reference>
<organism evidence="3 4">
    <name type="scientific">Granulicatella adiacens ATCC 49175</name>
    <dbReference type="NCBI Taxonomy" id="638301"/>
    <lineage>
        <taxon>Bacteria</taxon>
        <taxon>Bacillati</taxon>
        <taxon>Bacillota</taxon>
        <taxon>Bacilli</taxon>
        <taxon>Lactobacillales</taxon>
        <taxon>Carnobacteriaceae</taxon>
        <taxon>Granulicatella</taxon>
    </lineage>
</organism>
<evidence type="ECO:0000313" key="3">
    <source>
        <dbReference type="EMBL" id="EEW37844.1"/>
    </source>
</evidence>
<protein>
    <submittedName>
        <fullName evidence="3">LPXTG-motif cell wall anchor domain protein</fullName>
    </submittedName>
</protein>
<keyword evidence="2" id="KW-0472">Membrane</keyword>
<keyword evidence="2" id="KW-1133">Transmembrane helix</keyword>